<reference evidence="2 3" key="1">
    <citation type="submission" date="2022-11" db="EMBL/GenBank/DDBJ databases">
        <title>Whole genome sequence of Eschrichtius robustus ER-17-0199.</title>
        <authorList>
            <person name="Bruniche-Olsen A."/>
            <person name="Black A.N."/>
            <person name="Fields C.J."/>
            <person name="Walden K."/>
            <person name="Dewoody J.A."/>
        </authorList>
    </citation>
    <scope>NUCLEOTIDE SEQUENCE [LARGE SCALE GENOMIC DNA]</scope>
    <source>
        <strain evidence="2">ER-17-0199</strain>
        <tissue evidence="2">Blubber</tissue>
    </source>
</reference>
<organism evidence="2 3">
    <name type="scientific">Eschrichtius robustus</name>
    <name type="common">California gray whale</name>
    <name type="synonym">Eschrichtius gibbosus</name>
    <dbReference type="NCBI Taxonomy" id="9764"/>
    <lineage>
        <taxon>Eukaryota</taxon>
        <taxon>Metazoa</taxon>
        <taxon>Chordata</taxon>
        <taxon>Craniata</taxon>
        <taxon>Vertebrata</taxon>
        <taxon>Euteleostomi</taxon>
        <taxon>Mammalia</taxon>
        <taxon>Eutheria</taxon>
        <taxon>Laurasiatheria</taxon>
        <taxon>Artiodactyla</taxon>
        <taxon>Whippomorpha</taxon>
        <taxon>Cetacea</taxon>
        <taxon>Mysticeti</taxon>
        <taxon>Eschrichtiidae</taxon>
        <taxon>Eschrichtius</taxon>
    </lineage>
</organism>
<dbReference type="EMBL" id="JAIQCJ010001787">
    <property type="protein sequence ID" value="KAJ8787511.1"/>
    <property type="molecule type" value="Genomic_DNA"/>
</dbReference>
<gene>
    <name evidence="2" type="ORF">J1605_022996</name>
</gene>
<dbReference type="PANTHER" id="PTHR14492:SF4">
    <property type="entry name" value="CILIOGENESIS AND PLANAR POLARITY EFFECTOR 1"/>
    <property type="match status" value="1"/>
</dbReference>
<dbReference type="Proteomes" id="UP001159641">
    <property type="component" value="Unassembled WGS sequence"/>
</dbReference>
<dbReference type="InterPro" id="IPR028236">
    <property type="entry name" value="CPLANE1"/>
</dbReference>
<dbReference type="GO" id="GO:0035869">
    <property type="term" value="C:ciliary transition zone"/>
    <property type="evidence" value="ECO:0007669"/>
    <property type="project" value="TreeGrafter"/>
</dbReference>
<dbReference type="GO" id="GO:0060271">
    <property type="term" value="P:cilium assembly"/>
    <property type="evidence" value="ECO:0007669"/>
    <property type="project" value="TreeGrafter"/>
</dbReference>
<dbReference type="PANTHER" id="PTHR14492">
    <property type="entry name" value="JBTS17"/>
    <property type="match status" value="1"/>
</dbReference>
<feature type="compositionally biased region" description="Low complexity" evidence="1">
    <location>
        <begin position="12"/>
        <end position="24"/>
    </location>
</feature>
<proteinExistence type="predicted"/>
<dbReference type="AlphaFoldDB" id="A0AB34H3Z6"/>
<feature type="compositionally biased region" description="Polar residues" evidence="1">
    <location>
        <begin position="1"/>
        <end position="11"/>
    </location>
</feature>
<feature type="region of interest" description="Disordered" evidence="1">
    <location>
        <begin position="1"/>
        <end position="27"/>
    </location>
</feature>
<evidence type="ECO:0000313" key="3">
    <source>
        <dbReference type="Proteomes" id="UP001159641"/>
    </source>
</evidence>
<evidence type="ECO:0000313" key="2">
    <source>
        <dbReference type="EMBL" id="KAJ8787511.1"/>
    </source>
</evidence>
<evidence type="ECO:0000256" key="1">
    <source>
        <dbReference type="SAM" id="MobiDB-lite"/>
    </source>
</evidence>
<keyword evidence="3" id="KW-1185">Reference proteome</keyword>
<protein>
    <submittedName>
        <fullName evidence="2">Uncharacterized protein</fullName>
    </submittedName>
</protein>
<accession>A0AB34H3Z6</accession>
<comment type="caution">
    <text evidence="2">The sequence shown here is derived from an EMBL/GenBank/DDBJ whole genome shotgun (WGS) entry which is preliminary data.</text>
</comment>
<sequence length="217" mass="24790">MFARPQQFTLQDSDNSVNSSASDSDPMRQRFSIKAHSRLPYLIISDGYMVTTLRFLDNLSPSVLMRSLLLDSTQRLEKTYQSVMLSKPKGQGLNLQSLDSLRSSLLKHHGNENLADSTVPRFLQAEETMKLNEKTADLQEDGDDLLLKAEKDNRQKVSGILQRVLLLFRAARCSFPVAQWYILQLRWARKVMQKVWKCPSHLCAIEIGKNLLYSITS</sequence>
<name>A0AB34H3Z6_ESCRO</name>